<name>A0A2N4T0M4_9MICC</name>
<feature type="region of interest" description="Disordered" evidence="1">
    <location>
        <begin position="129"/>
        <end position="158"/>
    </location>
</feature>
<evidence type="ECO:0000256" key="2">
    <source>
        <dbReference type="SAM" id="Phobius"/>
    </source>
</evidence>
<gene>
    <name evidence="3" type="ORF">AUQ48_05080</name>
</gene>
<organism evidence="3 4">
    <name type="scientific">Kocuria flava</name>
    <dbReference type="NCBI Taxonomy" id="446860"/>
    <lineage>
        <taxon>Bacteria</taxon>
        <taxon>Bacillati</taxon>
        <taxon>Actinomycetota</taxon>
        <taxon>Actinomycetes</taxon>
        <taxon>Micrococcales</taxon>
        <taxon>Micrococcaceae</taxon>
        <taxon>Kocuria</taxon>
    </lineage>
</organism>
<dbReference type="RefSeq" id="WP_101851455.1">
    <property type="nucleotide sequence ID" value="NZ_LOMZ01000001.1"/>
</dbReference>
<dbReference type="Proteomes" id="UP000234632">
    <property type="component" value="Unassembled WGS sequence"/>
</dbReference>
<evidence type="ECO:0000313" key="3">
    <source>
        <dbReference type="EMBL" id="PLC11726.1"/>
    </source>
</evidence>
<dbReference type="AlphaFoldDB" id="A0A2N4T0M4"/>
<feature type="transmembrane region" description="Helical" evidence="2">
    <location>
        <begin position="96"/>
        <end position="120"/>
    </location>
</feature>
<feature type="region of interest" description="Disordered" evidence="1">
    <location>
        <begin position="1"/>
        <end position="92"/>
    </location>
</feature>
<keyword evidence="2" id="KW-1133">Transmembrane helix</keyword>
<comment type="caution">
    <text evidence="3">The sequence shown here is derived from an EMBL/GenBank/DDBJ whole genome shotgun (WGS) entry which is preliminary data.</text>
</comment>
<accession>A0A2N4T0M4</accession>
<feature type="compositionally biased region" description="Gly residues" evidence="1">
    <location>
        <begin position="71"/>
        <end position="88"/>
    </location>
</feature>
<protein>
    <submittedName>
        <fullName evidence="3">Uncharacterized protein</fullName>
    </submittedName>
</protein>
<reference evidence="3 4" key="1">
    <citation type="submission" date="2015-12" db="EMBL/GenBank/DDBJ databases">
        <authorList>
            <person name="Shamseldin A."/>
            <person name="Moawad H."/>
            <person name="Abd El-Rahim W.M."/>
            <person name="Sadowsky M.J."/>
        </authorList>
    </citation>
    <scope>NUCLEOTIDE SEQUENCE [LARGE SCALE GENOMIC DNA]</scope>
    <source>
        <strain evidence="3 4">S43</strain>
    </source>
</reference>
<keyword evidence="2" id="KW-0812">Transmembrane</keyword>
<feature type="compositionally biased region" description="Pro residues" evidence="1">
    <location>
        <begin position="1"/>
        <end position="35"/>
    </location>
</feature>
<proteinExistence type="predicted"/>
<sequence length="353" mass="36066">MARSFNPPPAWPRPPRGWTPPPGWEPDPSWGPAPPGWQFWTDDGAPVPHGAGSWSAPAAGVHGVPAAPGSGPTGPGAAGPGPGGGPGARGRRPGRLLLGLGAVGLLVLGAGGAAVVGALAGDRDEVAAGSGWAAPADPGDPAGRAPAAAPEVPGDAVEIGAPPPVEILRGEGGERFDLPRPDGTDRPVLASTLRAGSGYVWFEGHDEDGELSEVTPVPEPGQEAVFLVDDSRDSARTERMEAQAEDGESWEFRVHDLEDLTAVDEVRAVTGTGARVFRWRAGQAHVLASSSGEANFVVTTRPVRPDDEHHGDLLVNEIGAVERATTLPDADVWVAVEADGPWAIVPQAGGGRG</sequence>
<feature type="compositionally biased region" description="Low complexity" evidence="1">
    <location>
        <begin position="129"/>
        <end position="154"/>
    </location>
</feature>
<feature type="compositionally biased region" description="Low complexity" evidence="1">
    <location>
        <begin position="55"/>
        <end position="70"/>
    </location>
</feature>
<keyword evidence="2" id="KW-0472">Membrane</keyword>
<evidence type="ECO:0000313" key="4">
    <source>
        <dbReference type="Proteomes" id="UP000234632"/>
    </source>
</evidence>
<dbReference type="EMBL" id="LOMZ01000001">
    <property type="protein sequence ID" value="PLC11726.1"/>
    <property type="molecule type" value="Genomic_DNA"/>
</dbReference>
<evidence type="ECO:0000256" key="1">
    <source>
        <dbReference type="SAM" id="MobiDB-lite"/>
    </source>
</evidence>